<dbReference type="OrthoDB" id="1421156at2759"/>
<comment type="caution">
    <text evidence="2">The sequence shown here is derived from an EMBL/GenBank/DDBJ whole genome shotgun (WGS) entry which is preliminary data.</text>
</comment>
<proteinExistence type="predicted"/>
<gene>
    <name evidence="2" type="ORF">CPUR_02459</name>
</gene>
<dbReference type="EMBL" id="CAGA01000010">
    <property type="protein sequence ID" value="CCE28770.1"/>
    <property type="molecule type" value="Genomic_DNA"/>
</dbReference>
<sequence>MAEFPSDALPPEAIYATKDALIDAINAWSHDRGYTFTVGRSTREKSGRILITYACGRGGFPKVSRRIQQTSSRRCGCPFSINAKQLPDEGGWALRHRPDPACAFHNHAPSRLPTAYSTNGYLEPEEQALMNGLWEAEVPLNNIRAWVRQNTASKAAAKGRRATQCPPPLNPLIQQIYSKGFWTRVEIDAQDTLQSALFYHPDSIRYLKDYPQQLTLDCTGRKNKFNKPLFEIIGTDTWNRPFCVAFALLRGEATEDFAWAVNQVKSISEYHDIPPPSVVRTDGCPACVSAVDVCFPTAVSVLSTAVSTQQLFQEPQTYIEPADQQMNDLVSGIQQTPGAVEVFGILDLPRAPPTCSVCHQQGHKMTSMVCPQRRSESDRNGTV</sequence>
<dbReference type="PANTHER" id="PTHR31569:SF4">
    <property type="entry name" value="SWIM-TYPE DOMAIN-CONTAINING PROTEIN"/>
    <property type="match status" value="1"/>
</dbReference>
<evidence type="ECO:0000313" key="2">
    <source>
        <dbReference type="EMBL" id="CCE28770.1"/>
    </source>
</evidence>
<protein>
    <recommendedName>
        <fullName evidence="1">MULE transposase domain-containing protein</fullName>
    </recommendedName>
</protein>
<dbReference type="Pfam" id="PF10551">
    <property type="entry name" value="MULE"/>
    <property type="match status" value="1"/>
</dbReference>
<dbReference type="InterPro" id="IPR052579">
    <property type="entry name" value="Zinc_finger_SWIM"/>
</dbReference>
<accession>M1W3S9</accession>
<keyword evidence="3" id="KW-1185">Reference proteome</keyword>
<feature type="domain" description="MULE transposase" evidence="1">
    <location>
        <begin position="214"/>
        <end position="299"/>
    </location>
</feature>
<dbReference type="InterPro" id="IPR018289">
    <property type="entry name" value="MULE_transposase_dom"/>
</dbReference>
<name>M1W3S9_CLAP2</name>
<dbReference type="eggNOG" id="ENOG502QQB8">
    <property type="taxonomic scope" value="Eukaryota"/>
</dbReference>
<dbReference type="Proteomes" id="UP000016801">
    <property type="component" value="Unassembled WGS sequence"/>
</dbReference>
<dbReference type="AlphaFoldDB" id="M1W3S9"/>
<evidence type="ECO:0000259" key="1">
    <source>
        <dbReference type="Pfam" id="PF10551"/>
    </source>
</evidence>
<dbReference type="STRING" id="1111077.M1W3S9"/>
<evidence type="ECO:0000313" key="3">
    <source>
        <dbReference type="Proteomes" id="UP000016801"/>
    </source>
</evidence>
<reference evidence="2 3" key="1">
    <citation type="journal article" date="2013" name="PLoS Genet.">
        <title>Plant-symbiotic fungi as chemical engineers: Multi-genome analysis of the Clavicipitaceae reveals dynamics of alkaloid loci.</title>
        <authorList>
            <person name="Schardl C.L."/>
            <person name="Young C.A."/>
            <person name="Hesse U."/>
            <person name="Amyotte S.G."/>
            <person name="Andreeva K."/>
            <person name="Calie P.J."/>
            <person name="Fleetwood D.J."/>
            <person name="Haws D.C."/>
            <person name="Moore N."/>
            <person name="Oeser B."/>
            <person name="Panaccione D.G."/>
            <person name="Schweri K.K."/>
            <person name="Voisey C.R."/>
            <person name="Farman M.L."/>
            <person name="Jaromczyk J.W."/>
            <person name="Roe B.A."/>
            <person name="O'Sullivan D.M."/>
            <person name="Scott B."/>
            <person name="Tudzynski P."/>
            <person name="An Z."/>
            <person name="Arnaoudova E.G."/>
            <person name="Bullock C.T."/>
            <person name="Charlton N.D."/>
            <person name="Chen L."/>
            <person name="Cox M."/>
            <person name="Dinkins R.D."/>
            <person name="Florea S."/>
            <person name="Glenn A.E."/>
            <person name="Gordon A."/>
            <person name="Gueldener U."/>
            <person name="Harris D.R."/>
            <person name="Hollin W."/>
            <person name="Jaromczyk J."/>
            <person name="Johnson R.D."/>
            <person name="Khan A.K."/>
            <person name="Leistner E."/>
            <person name="Leuchtmann A."/>
            <person name="Li C."/>
            <person name="Liu J."/>
            <person name="Liu J."/>
            <person name="Liu M."/>
            <person name="Mace W."/>
            <person name="Machado C."/>
            <person name="Nagabhyru P."/>
            <person name="Pan J."/>
            <person name="Schmid J."/>
            <person name="Sugawara K."/>
            <person name="Steiner U."/>
            <person name="Takach J.E."/>
            <person name="Tanaka E."/>
            <person name="Webb J.S."/>
            <person name="Wilson E.V."/>
            <person name="Wiseman J.L."/>
            <person name="Yoshida R."/>
            <person name="Zeng Z."/>
        </authorList>
    </citation>
    <scope>NUCLEOTIDE SEQUENCE [LARGE SCALE GENOMIC DNA]</scope>
    <source>
        <strain evidence="2 3">20.1</strain>
    </source>
</reference>
<dbReference type="VEuPathDB" id="FungiDB:CPUR_02459"/>
<dbReference type="PANTHER" id="PTHR31569">
    <property type="entry name" value="SWIM-TYPE DOMAIN-CONTAINING PROTEIN"/>
    <property type="match status" value="1"/>
</dbReference>
<dbReference type="HOGENOM" id="CLU_721608_0_0_1"/>
<organism evidence="2 3">
    <name type="scientific">Claviceps purpurea (strain 20.1)</name>
    <name type="common">Ergot fungus</name>
    <name type="synonym">Sphacelia segetum</name>
    <dbReference type="NCBI Taxonomy" id="1111077"/>
    <lineage>
        <taxon>Eukaryota</taxon>
        <taxon>Fungi</taxon>
        <taxon>Dikarya</taxon>
        <taxon>Ascomycota</taxon>
        <taxon>Pezizomycotina</taxon>
        <taxon>Sordariomycetes</taxon>
        <taxon>Hypocreomycetidae</taxon>
        <taxon>Hypocreales</taxon>
        <taxon>Clavicipitaceae</taxon>
        <taxon>Claviceps</taxon>
    </lineage>
</organism>